<keyword evidence="3" id="KW-0964">Secreted</keyword>
<reference evidence="8 9" key="1">
    <citation type="submission" date="2017-02" db="EMBL/GenBank/DDBJ databases">
        <title>Genome sequence of Microcystis aeruginosa KW.</title>
        <authorList>
            <person name="Oh H.-M."/>
            <person name="Ahn C.-Y."/>
            <person name="Jeong H."/>
            <person name="Srivastava A."/>
            <person name="Lee H.-G."/>
            <person name="Kang S.-R."/>
        </authorList>
    </citation>
    <scope>NUCLEOTIDE SEQUENCE [LARGE SCALE GENOMIC DNA]</scope>
    <source>
        <strain evidence="8 9">KW</strain>
    </source>
</reference>
<evidence type="ECO:0000256" key="5">
    <source>
        <dbReference type="ARBA" id="ARBA00022737"/>
    </source>
</evidence>
<dbReference type="InterPro" id="IPR003995">
    <property type="entry name" value="RTX_toxin_determinant-A"/>
</dbReference>
<dbReference type="PANTHER" id="PTHR38340">
    <property type="entry name" value="S-LAYER PROTEIN"/>
    <property type="match status" value="1"/>
</dbReference>
<dbReference type="SUPFAM" id="SSF51120">
    <property type="entry name" value="beta-Roll"/>
    <property type="match status" value="3"/>
</dbReference>
<sequence>MNNPLSVQETTTATSNLGTTYTVTNTNDDGEGSLRWAITESNNNPGTDTIVFNIGEGGYYTITPLSALPEITSPVFYGDSDDIYLTQQRIYSSDGLPLEPKETYTASSTVTLPSHVAGSGYLLFKTDADNYRNYQVESNEDDNVYAHALDIALPNLIITDVTAPTAAGAGQSITLSWTGKNDSSIAATNSYWYSHWYDQVVFSTNNIYGDSDDIYLTQQRIYSSDGLPLEPKETYTASSTVTLPSHVAGSGYLLFKTDADNYRNYQVESNEDDNVYAHALDIALPNLIITDVTAPTAAGAGQSITLSWTGKNDSSIAATNSYWYSHWYDQVVFSTNNIYGDSDDIYLTQQRIYSSDGLPLEPKETYTASSTVTLPSHVAGSGYLLFKTDADSYRNYQVESNEDDNVYAHALDIALPNLIITDVTAPTAAGAGQSITLSWTGKNDSSIAATNSYWYSHWYDQVVFSTNNIYGDSDDIYLTQQRIYSSDGLPLEPKETYTASSTVTLPSHVAGSGYLLFKTDADNYRNYQVESNEDDNVYAHALDIALPNLIITDVTAPTAAGAGQSITLSWTGKNDSSIAATNSYWYSHWYDQVVFSTNNIYGDSDDIYLTQQRIYSSDGLPLEPKETYTASSTVTLPSHVAGSGYLLFKTDADNYRNYQVESNEDDNVYAQALDIALPNLIITDVTAPTAAGAGQSITLSWTGKNDSSIAATNSYWYSHWYDQVVFSTNNIYGDSDDIYLTQQRIYSSDGLPLEPKETYTASSTVTLPSHVAGSGYLLFKTDADNYRNYQVESNEDDNVYAHALDIALPNLIITDVTAPTAAGAGQSITLSWTGKNDSSIAATNSYWYSHWYDQVVFSTNNIYGDSDDIYLTQQRIYSSDGLPLEPKETYTASSTVTLPSHVAGSGYLLFKTDADNYRNYQVESNEDDNVYAHALDIALPNLIITDVTAPTAAGAGQSITLSWTGKNDSSIAATNSYWYSHWYDQVVFSTNNIYGDSDDIYLTQQRIYSSDGLPLEPKETYTASSTVTLPSHVAGSGYLLFKTDADNYRNYQVESNEDDNVYAHALDIALPNLIITDVTAPTAAGAGQSITLSWTGKNDSSIAATNSYWYSHWYDQVVFSTNNIYGDSDDIYLTQQRIYSSDGLPLEPKETYTASSTVTLPSHVAGSGYLLFKTDADNYRNYQVESNEDDNVYAHALDIALPNLIITDVTAPTAAGAGQSITLSWTGKNDSSIAATNSYWYSHWYDQVVFSTNNIYGDSDDIYLTQQRIYSSDGLPLEPKETYTASSTVTLPSHVAGSGYLLFKTDADNYRNYQVESNEDDNVYAHALDIALPNLIITDVTAPTAAGAGQSITLSWTGKNDSSIAATNSYWYSHWYDQVVFSTNNIYGDSDDIYLTQQRIYSSDGLPLEPKETYTASSTVTLPSHVAGSGYLLFKTDADNYRNYQVESNEDDNVYAHALDIVDNPPTVLNPITDVNVDEDAANTVIDLTNVFSDPDGDVITKSVLSNTNTSLVTATIVNNQLILDYLQNQFGTAQITIRGTSKGLFIEDTFTITVNQVTEGILITGTSGNNNLVGGDGNDTLQGLAGNDTLNGGLGSDSLEGGNGNDVYYVDSSGELVLETVTGSTGGTDLVYASVSYTLPNLVENLTLTGNSAINGTGNTLNNTIIGNNGNNYLLGDAGNDTLDGKAGVDTLDGGAGNDTYTIDNVNDVIIDSAGTDTVIAPFSYTLAAGLENLTLTGNGNLNGTGNTLNNTIIGNNGNNYLLGDAGNDKLDGKAGVDTLDGGAGNDTYTIDNVNDVIIDSAGTDTVSASISYTLADNLENLTLTGNGNLNGTGNTLNNTIIGNNGNNYLLGDGGNDTLDGKAGVDTLDGGAGNDTYTIDNVNDVIIDSAGTDTVSASISYTLADNLENLTLTGSTAINGTGNNGNNVITGNSGANLLSGLDGNDSLNGGNGNDTLLGGNGDDTLIGGTGNDSLTGGSGRDFFRYNSRTEGIDTITDFNVLDDTILVSRSGFSGGLTVGTLLNTQFTTGTSATTSAHRFIYNASNGQLWYDIDGTGTTAASQIATLSPTLALTASNFGVF</sequence>
<dbReference type="GO" id="GO:0090729">
    <property type="term" value="F:toxin activity"/>
    <property type="evidence" value="ECO:0007669"/>
    <property type="project" value="UniProtKB-KW"/>
</dbReference>
<proteinExistence type="predicted"/>
<evidence type="ECO:0000313" key="8">
    <source>
        <dbReference type="EMBL" id="OPF17481.1"/>
    </source>
</evidence>
<evidence type="ECO:0000256" key="7">
    <source>
        <dbReference type="ARBA" id="ARBA00023136"/>
    </source>
</evidence>
<dbReference type="PANTHER" id="PTHR38340:SF1">
    <property type="entry name" value="S-LAYER PROTEIN"/>
    <property type="match status" value="1"/>
</dbReference>
<comment type="caution">
    <text evidence="8">The sequence shown here is derived from an EMBL/GenBank/DDBJ whole genome shotgun (WGS) entry which is preliminary data.</text>
</comment>
<keyword evidence="7" id="KW-0472">Membrane</keyword>
<dbReference type="InterPro" id="IPR050557">
    <property type="entry name" value="RTX_toxin/Mannuronan_C5-epim"/>
</dbReference>
<dbReference type="Gene3D" id="2.60.40.10">
    <property type="entry name" value="Immunoglobulins"/>
    <property type="match status" value="10"/>
</dbReference>
<dbReference type="GO" id="GO:0005576">
    <property type="term" value="C:extracellular region"/>
    <property type="evidence" value="ECO:0007669"/>
    <property type="project" value="UniProtKB-SubCell"/>
</dbReference>
<dbReference type="Proteomes" id="UP000189835">
    <property type="component" value="Unassembled WGS sequence"/>
</dbReference>
<dbReference type="Pfam" id="PF00353">
    <property type="entry name" value="HemolysinCabind"/>
    <property type="match status" value="6"/>
</dbReference>
<evidence type="ECO:0000313" key="9">
    <source>
        <dbReference type="Proteomes" id="UP000189835"/>
    </source>
</evidence>
<dbReference type="PROSITE" id="PS00330">
    <property type="entry name" value="HEMOLYSIN_CALCIUM"/>
    <property type="match status" value="7"/>
</dbReference>
<gene>
    <name evidence="8" type="ORF">B1L04_15960</name>
</gene>
<keyword evidence="4" id="KW-0800">Toxin</keyword>
<dbReference type="GO" id="GO:0005509">
    <property type="term" value="F:calcium ion binding"/>
    <property type="evidence" value="ECO:0007669"/>
    <property type="project" value="InterPro"/>
</dbReference>
<dbReference type="InterPro" id="IPR013783">
    <property type="entry name" value="Ig-like_fold"/>
</dbReference>
<comment type="subcellular location">
    <subcellularLocation>
        <location evidence="1">Membrane</location>
    </subcellularLocation>
    <subcellularLocation>
        <location evidence="2">Secreted</location>
    </subcellularLocation>
</comment>
<evidence type="ECO:0000256" key="3">
    <source>
        <dbReference type="ARBA" id="ARBA00022525"/>
    </source>
</evidence>
<dbReference type="PRINTS" id="PR00313">
    <property type="entry name" value="CABNDNGRPT"/>
</dbReference>
<dbReference type="InterPro" id="IPR001343">
    <property type="entry name" value="Hemolysn_Ca-bd"/>
</dbReference>
<dbReference type="Gene3D" id="2.150.10.10">
    <property type="entry name" value="Serralysin-like metalloprotease, C-terminal"/>
    <property type="match status" value="4"/>
</dbReference>
<organism evidence="8 9">
    <name type="scientific">Microcystis aeruginosa KW</name>
    <dbReference type="NCBI Taxonomy" id="1960155"/>
    <lineage>
        <taxon>Bacteria</taxon>
        <taxon>Bacillati</taxon>
        <taxon>Cyanobacteriota</taxon>
        <taxon>Cyanophyceae</taxon>
        <taxon>Oscillatoriophycideae</taxon>
        <taxon>Chroococcales</taxon>
        <taxon>Microcystaceae</taxon>
        <taxon>Microcystis</taxon>
    </lineage>
</organism>
<protein>
    <submittedName>
        <fullName evidence="8">Uncharacterized protein</fullName>
    </submittedName>
</protein>
<evidence type="ECO:0000256" key="4">
    <source>
        <dbReference type="ARBA" id="ARBA00022656"/>
    </source>
</evidence>
<dbReference type="EMBL" id="MVGR01000004">
    <property type="protein sequence ID" value="OPF17481.1"/>
    <property type="molecule type" value="Genomic_DNA"/>
</dbReference>
<keyword evidence="5" id="KW-0677">Repeat</keyword>
<dbReference type="GO" id="GO:0016020">
    <property type="term" value="C:membrane"/>
    <property type="evidence" value="ECO:0007669"/>
    <property type="project" value="UniProtKB-SubCell"/>
</dbReference>
<dbReference type="InterPro" id="IPR011049">
    <property type="entry name" value="Serralysin-like_metalloprot_C"/>
</dbReference>
<name>A0A1V4BSZ7_MICAE</name>
<dbReference type="PRINTS" id="PR01488">
    <property type="entry name" value="RTXTOXINA"/>
</dbReference>
<evidence type="ECO:0000256" key="6">
    <source>
        <dbReference type="ARBA" id="ARBA00023026"/>
    </source>
</evidence>
<dbReference type="InterPro" id="IPR018511">
    <property type="entry name" value="Hemolysin-typ_Ca-bd_CS"/>
</dbReference>
<accession>A0A1V4BSZ7</accession>
<evidence type="ECO:0000256" key="2">
    <source>
        <dbReference type="ARBA" id="ARBA00004613"/>
    </source>
</evidence>
<keyword evidence="6" id="KW-0843">Virulence</keyword>
<evidence type="ECO:0000256" key="1">
    <source>
        <dbReference type="ARBA" id="ARBA00004370"/>
    </source>
</evidence>
<dbReference type="RefSeq" id="WP_079208630.1">
    <property type="nucleotide sequence ID" value="NZ_MVGR01000004.1"/>
</dbReference>